<dbReference type="FunFam" id="3.40.50.2000:FF:000009">
    <property type="entry name" value="Sterol 3-beta-glucosyltransferase UGT80A2"/>
    <property type="match status" value="1"/>
</dbReference>
<evidence type="ECO:0000313" key="4">
    <source>
        <dbReference type="Proteomes" id="UP000050277"/>
    </source>
</evidence>
<accession>A0A0P6XUW2</accession>
<dbReference type="GO" id="GO:0008194">
    <property type="term" value="F:UDP-glycosyltransferase activity"/>
    <property type="evidence" value="ECO:0007669"/>
    <property type="project" value="InterPro"/>
</dbReference>
<dbReference type="SUPFAM" id="SSF53756">
    <property type="entry name" value="UDP-Glycosyltransferase/glycogen phosphorylase"/>
    <property type="match status" value="1"/>
</dbReference>
<feature type="domain" description="Glycosyltransferase family 28 N-terminal" evidence="1">
    <location>
        <begin position="5"/>
        <end position="130"/>
    </location>
</feature>
<dbReference type="EMBL" id="LGKP01000040">
    <property type="protein sequence ID" value="KPL80363.1"/>
    <property type="molecule type" value="Genomic_DNA"/>
</dbReference>
<dbReference type="GO" id="GO:0005975">
    <property type="term" value="P:carbohydrate metabolic process"/>
    <property type="evidence" value="ECO:0007669"/>
    <property type="project" value="InterPro"/>
</dbReference>
<dbReference type="OrthoDB" id="9805366at2"/>
<dbReference type="PANTHER" id="PTHR48050:SF13">
    <property type="entry name" value="STEROL 3-BETA-GLUCOSYLTRANSFERASE UGT80A2"/>
    <property type="match status" value="1"/>
</dbReference>
<dbReference type="GO" id="GO:0016758">
    <property type="term" value="F:hexosyltransferase activity"/>
    <property type="evidence" value="ECO:0007669"/>
    <property type="project" value="InterPro"/>
</dbReference>
<reference evidence="3 4" key="1">
    <citation type="submission" date="2015-07" db="EMBL/GenBank/DDBJ databases">
        <title>Whole genome sequence of Herpetosiphon geysericola DSM 7119.</title>
        <authorList>
            <person name="Hemp J."/>
            <person name="Ward L.M."/>
            <person name="Pace L.A."/>
            <person name="Fischer W.W."/>
        </authorList>
    </citation>
    <scope>NUCLEOTIDE SEQUENCE [LARGE SCALE GENOMIC DNA]</scope>
    <source>
        <strain evidence="3 4">DSM 7119</strain>
    </source>
</reference>
<name>A0A0P6XUW2_9CHLR</name>
<dbReference type="GO" id="GO:0033072">
    <property type="term" value="P:vancomycin biosynthetic process"/>
    <property type="evidence" value="ECO:0007669"/>
    <property type="project" value="UniProtKB-ARBA"/>
</dbReference>
<sequence>MNYCILALGSRGDVQPFIALALGLQAQGHQVVIAAAHDYWALVEGYGCRFAPLIGSIQALLDPEQMAAGLAAGRGAIIKQFLHQTPPIIQQLMTDALAACRDADCLIVASLGFWPALHLAEHLQIPVVVVHMHPYGASSQTAHHFTPQLAWPAYRRMSYALAEQVQWQVLRMAFNQARQQVLQRPGLSVGQLWQRSRQFEPPSLYAYSALVAPPPARWQNSGSITGYWMLEPASDWQAPAAVSDWLAAGPAPIAVSFGSMIHGQQRGAELSQLLIAASQKAKVRLIINQGWGDLAQGQLPANCVAANGLDYAWLFGQVAAVVHHGGAGVTATALHAAKPALVTPFLGDQYFWGQRVYALKNGPAPVPANRLQIDRLAQLLRSLSERTDYQLAAQQIASKLATEHGVQQAIAWLDQRF</sequence>
<dbReference type="InterPro" id="IPR002213">
    <property type="entry name" value="UDP_glucos_trans"/>
</dbReference>
<dbReference type="Gene3D" id="3.40.50.2000">
    <property type="entry name" value="Glycogen Phosphorylase B"/>
    <property type="match status" value="2"/>
</dbReference>
<keyword evidence="4" id="KW-1185">Reference proteome</keyword>
<dbReference type="STRING" id="70996.SE18_25365"/>
<dbReference type="InterPro" id="IPR050426">
    <property type="entry name" value="Glycosyltransferase_28"/>
</dbReference>
<dbReference type="Proteomes" id="UP000050277">
    <property type="component" value="Unassembled WGS sequence"/>
</dbReference>
<dbReference type="InterPro" id="IPR004276">
    <property type="entry name" value="GlycoTrans_28_N"/>
</dbReference>
<dbReference type="InterPro" id="IPR010610">
    <property type="entry name" value="EryCIII-like_C"/>
</dbReference>
<dbReference type="CDD" id="cd03784">
    <property type="entry name" value="GT1_Gtf-like"/>
    <property type="match status" value="1"/>
</dbReference>
<evidence type="ECO:0000313" key="3">
    <source>
        <dbReference type="EMBL" id="KPL80363.1"/>
    </source>
</evidence>
<protein>
    <submittedName>
        <fullName evidence="3">Uncharacterized protein</fullName>
    </submittedName>
</protein>
<dbReference type="PANTHER" id="PTHR48050">
    <property type="entry name" value="STEROL 3-BETA-GLUCOSYLTRANSFERASE"/>
    <property type="match status" value="1"/>
</dbReference>
<dbReference type="RefSeq" id="WP_054537262.1">
    <property type="nucleotide sequence ID" value="NZ_LGKP01000040.1"/>
</dbReference>
<evidence type="ECO:0000259" key="1">
    <source>
        <dbReference type="Pfam" id="PF03033"/>
    </source>
</evidence>
<organism evidence="3 4">
    <name type="scientific">Herpetosiphon geysericola</name>
    <dbReference type="NCBI Taxonomy" id="70996"/>
    <lineage>
        <taxon>Bacteria</taxon>
        <taxon>Bacillati</taxon>
        <taxon>Chloroflexota</taxon>
        <taxon>Chloroflexia</taxon>
        <taxon>Herpetosiphonales</taxon>
        <taxon>Herpetosiphonaceae</taxon>
        <taxon>Herpetosiphon</taxon>
    </lineage>
</organism>
<comment type="caution">
    <text evidence="3">The sequence shown here is derived from an EMBL/GenBank/DDBJ whole genome shotgun (WGS) entry which is preliminary data.</text>
</comment>
<feature type="domain" description="Erythromycin biosynthesis protein CIII-like C-terminal" evidence="2">
    <location>
        <begin position="297"/>
        <end position="403"/>
    </location>
</feature>
<evidence type="ECO:0000259" key="2">
    <source>
        <dbReference type="Pfam" id="PF06722"/>
    </source>
</evidence>
<proteinExistence type="predicted"/>
<gene>
    <name evidence="3" type="ORF">SE18_25365</name>
</gene>
<dbReference type="Pfam" id="PF06722">
    <property type="entry name" value="EryCIII-like_C"/>
    <property type="match status" value="1"/>
</dbReference>
<dbReference type="AlphaFoldDB" id="A0A0P6XUW2"/>
<dbReference type="Pfam" id="PF03033">
    <property type="entry name" value="Glyco_transf_28"/>
    <property type="match status" value="1"/>
</dbReference>